<accession>A0ABW7FN64</accession>
<dbReference type="CDD" id="cd03010">
    <property type="entry name" value="TlpA_like_DsbE"/>
    <property type="match status" value="1"/>
</dbReference>
<dbReference type="InterPro" id="IPR013740">
    <property type="entry name" value="Redoxin"/>
</dbReference>
<dbReference type="PROSITE" id="PS51352">
    <property type="entry name" value="THIOREDOXIN_2"/>
    <property type="match status" value="1"/>
</dbReference>
<evidence type="ECO:0000256" key="4">
    <source>
        <dbReference type="ARBA" id="ARBA00023157"/>
    </source>
</evidence>
<dbReference type="PANTHER" id="PTHR42852">
    <property type="entry name" value="THIOL:DISULFIDE INTERCHANGE PROTEIN DSBE"/>
    <property type="match status" value="1"/>
</dbReference>
<dbReference type="InterPro" id="IPR013766">
    <property type="entry name" value="Thioredoxin_domain"/>
</dbReference>
<keyword evidence="5" id="KW-0676">Redox-active center</keyword>
<dbReference type="InterPro" id="IPR017937">
    <property type="entry name" value="Thioredoxin_CS"/>
</dbReference>
<proteinExistence type="inferred from homology"/>
<evidence type="ECO:0000259" key="6">
    <source>
        <dbReference type="PROSITE" id="PS51352"/>
    </source>
</evidence>
<dbReference type="Pfam" id="PF08534">
    <property type="entry name" value="Redoxin"/>
    <property type="match status" value="1"/>
</dbReference>
<dbReference type="PANTHER" id="PTHR42852:SF6">
    <property type="entry name" value="THIOL:DISULFIDE INTERCHANGE PROTEIN DSBE"/>
    <property type="match status" value="1"/>
</dbReference>
<protein>
    <submittedName>
        <fullName evidence="7">DsbE family thiol:disulfide interchange protein</fullName>
    </submittedName>
</protein>
<feature type="domain" description="Thioredoxin" evidence="6">
    <location>
        <begin position="34"/>
        <end position="173"/>
    </location>
</feature>
<comment type="subcellular location">
    <subcellularLocation>
        <location evidence="1">Cell envelope</location>
    </subcellularLocation>
</comment>
<comment type="similarity">
    <text evidence="2">Belongs to the thioredoxin family. DsbE subfamily.</text>
</comment>
<name>A0ABW7FN64_9BURK</name>
<sequence length="176" mass="19276">MSRWRIWLPLLAFALLALLLARGLQLNPHELPSPLVGKPVPALTLTALHDGGAGLRTDGWRGRVTLLNVWASWCGPCREEHPQLLALARRHPGVRVAGLNYKDEPQAARRWLAQLGDPFAEIGADLDGRAGIELGVYGVPETFVVDAQGRILFKHVGPLTDEVIARRIEPLLKEGA</sequence>
<evidence type="ECO:0000256" key="5">
    <source>
        <dbReference type="ARBA" id="ARBA00023284"/>
    </source>
</evidence>
<evidence type="ECO:0000313" key="7">
    <source>
        <dbReference type="EMBL" id="MFG6442768.1"/>
    </source>
</evidence>
<dbReference type="InterPro" id="IPR050553">
    <property type="entry name" value="Thioredoxin_ResA/DsbE_sf"/>
</dbReference>
<dbReference type="SUPFAM" id="SSF52833">
    <property type="entry name" value="Thioredoxin-like"/>
    <property type="match status" value="1"/>
</dbReference>
<dbReference type="PROSITE" id="PS00194">
    <property type="entry name" value="THIOREDOXIN_1"/>
    <property type="match status" value="1"/>
</dbReference>
<dbReference type="EMBL" id="JBIGHW010000012">
    <property type="protein sequence ID" value="MFG6442768.1"/>
    <property type="molecule type" value="Genomic_DNA"/>
</dbReference>
<comment type="caution">
    <text evidence="7">The sequence shown here is derived from an EMBL/GenBank/DDBJ whole genome shotgun (WGS) entry which is preliminary data.</text>
</comment>
<gene>
    <name evidence="7" type="ORF">ACG0Z3_18930</name>
</gene>
<dbReference type="Proteomes" id="UP001606301">
    <property type="component" value="Unassembled WGS sequence"/>
</dbReference>
<dbReference type="RefSeq" id="WP_394400340.1">
    <property type="nucleotide sequence ID" value="NZ_JBIGHW010000012.1"/>
</dbReference>
<dbReference type="NCBIfam" id="TIGR00385">
    <property type="entry name" value="dsbE"/>
    <property type="match status" value="1"/>
</dbReference>
<evidence type="ECO:0000256" key="3">
    <source>
        <dbReference type="ARBA" id="ARBA00022748"/>
    </source>
</evidence>
<keyword evidence="4" id="KW-1015">Disulfide bond</keyword>
<organism evidence="7 8">
    <name type="scientific">Pelomonas margarita</name>
    <dbReference type="NCBI Taxonomy" id="3299031"/>
    <lineage>
        <taxon>Bacteria</taxon>
        <taxon>Pseudomonadati</taxon>
        <taxon>Pseudomonadota</taxon>
        <taxon>Betaproteobacteria</taxon>
        <taxon>Burkholderiales</taxon>
        <taxon>Sphaerotilaceae</taxon>
        <taxon>Roseateles</taxon>
    </lineage>
</organism>
<evidence type="ECO:0000313" key="8">
    <source>
        <dbReference type="Proteomes" id="UP001606301"/>
    </source>
</evidence>
<evidence type="ECO:0000256" key="2">
    <source>
        <dbReference type="ARBA" id="ARBA00007758"/>
    </source>
</evidence>
<reference evidence="7 8" key="1">
    <citation type="submission" date="2024-08" db="EMBL/GenBank/DDBJ databases">
        <authorList>
            <person name="Lu H."/>
        </authorList>
    </citation>
    <scope>NUCLEOTIDE SEQUENCE [LARGE SCALE GENOMIC DNA]</scope>
    <source>
        <strain evidence="7 8">LKC17W</strain>
    </source>
</reference>
<dbReference type="Gene3D" id="3.40.30.10">
    <property type="entry name" value="Glutaredoxin"/>
    <property type="match status" value="1"/>
</dbReference>
<dbReference type="InterPro" id="IPR036249">
    <property type="entry name" value="Thioredoxin-like_sf"/>
</dbReference>
<keyword evidence="8" id="KW-1185">Reference proteome</keyword>
<dbReference type="InterPro" id="IPR004799">
    <property type="entry name" value="Periplasmic_diS_OxRdtase_DsbE"/>
</dbReference>
<evidence type="ECO:0000256" key="1">
    <source>
        <dbReference type="ARBA" id="ARBA00004196"/>
    </source>
</evidence>
<keyword evidence="3" id="KW-0201">Cytochrome c-type biogenesis</keyword>